<dbReference type="PANTHER" id="PTHR36836:SF1">
    <property type="entry name" value="COLANIC ACID BIOSYNTHESIS PROTEIN WCAK"/>
    <property type="match status" value="1"/>
</dbReference>
<comment type="caution">
    <text evidence="2">The sequence shown here is derived from an EMBL/GenBank/DDBJ whole genome shotgun (WGS) entry which is preliminary data.</text>
</comment>
<evidence type="ECO:0000313" key="2">
    <source>
        <dbReference type="EMBL" id="OXM85635.1"/>
    </source>
</evidence>
<name>A0A229UR25_9BACL</name>
<keyword evidence="3" id="KW-1185">Reference proteome</keyword>
<dbReference type="Proteomes" id="UP000215509">
    <property type="component" value="Unassembled WGS sequence"/>
</dbReference>
<feature type="domain" description="Polysaccharide pyruvyl transferase" evidence="1">
    <location>
        <begin position="13"/>
        <end position="262"/>
    </location>
</feature>
<dbReference type="EMBL" id="NMQW01000020">
    <property type="protein sequence ID" value="OXM85635.1"/>
    <property type="molecule type" value="Genomic_DNA"/>
</dbReference>
<dbReference type="RefSeq" id="WP_094015626.1">
    <property type="nucleotide sequence ID" value="NZ_NMQW01000020.1"/>
</dbReference>
<organism evidence="2 3">
    <name type="scientific">Paenibacillus rigui</name>
    <dbReference type="NCBI Taxonomy" id="554312"/>
    <lineage>
        <taxon>Bacteria</taxon>
        <taxon>Bacillati</taxon>
        <taxon>Bacillota</taxon>
        <taxon>Bacilli</taxon>
        <taxon>Bacillales</taxon>
        <taxon>Paenibacillaceae</taxon>
        <taxon>Paenibacillus</taxon>
    </lineage>
</organism>
<sequence>MNIGVCGYYGMGNFGDELFLKTLQQVFHKHQVFPHSSRVDASQIDAVIVGGGDLIIPYHYNSNYFPPRLLQHPAWIYGVGVVDNYPEATWPEAEIAKHRSWMAHAQMLYSRDENSTEICRRLQLHSKIATVPDMVFAYEEPKYPIQRVSGKKTLGVCIHTYKDFPFDIMASILADYASQGYRILLIPVLNHSNNPYSDMSACKKLQARIIELQPQAHVDAPHPEYELELVYSFIQSVDYLITFKLHPAIAAIRGGVPVFCISKMSKVYHLLAQFGLEANYCDAGSSEDIIRQGLARFIKQGPAEMRSVAHRVKAMEHASRHSLHQLKEDIERKLRHRI</sequence>
<evidence type="ECO:0000259" key="1">
    <source>
        <dbReference type="Pfam" id="PF04230"/>
    </source>
</evidence>
<gene>
    <name evidence="2" type="ORF">CF651_14715</name>
</gene>
<protein>
    <recommendedName>
        <fullName evidence="1">Polysaccharide pyruvyl transferase domain-containing protein</fullName>
    </recommendedName>
</protein>
<evidence type="ECO:0000313" key="3">
    <source>
        <dbReference type="Proteomes" id="UP000215509"/>
    </source>
</evidence>
<dbReference type="OrthoDB" id="3199616at2"/>
<proteinExistence type="predicted"/>
<dbReference type="InterPro" id="IPR007345">
    <property type="entry name" value="Polysacch_pyruvyl_Trfase"/>
</dbReference>
<dbReference type="AlphaFoldDB" id="A0A229UR25"/>
<dbReference type="PANTHER" id="PTHR36836">
    <property type="entry name" value="COLANIC ACID BIOSYNTHESIS PROTEIN WCAK"/>
    <property type="match status" value="1"/>
</dbReference>
<dbReference type="Pfam" id="PF04230">
    <property type="entry name" value="PS_pyruv_trans"/>
    <property type="match status" value="1"/>
</dbReference>
<reference evidence="2 3" key="1">
    <citation type="submission" date="2017-07" db="EMBL/GenBank/DDBJ databases">
        <title>Genome sequencing and assembly of Paenibacillus rigui.</title>
        <authorList>
            <person name="Mayilraj S."/>
        </authorList>
    </citation>
    <scope>NUCLEOTIDE SEQUENCE [LARGE SCALE GENOMIC DNA]</scope>
    <source>
        <strain evidence="2 3">JCM 16352</strain>
    </source>
</reference>
<accession>A0A229UR25</accession>